<dbReference type="PANTHER" id="PTHR31191">
    <property type="entry name" value="CENTROSOMAL PROTEIN CEP126"/>
    <property type="match status" value="1"/>
</dbReference>
<dbReference type="AlphaFoldDB" id="A0A7L3AHY7"/>
<evidence type="ECO:0000256" key="1">
    <source>
        <dbReference type="SAM" id="MobiDB-lite"/>
    </source>
</evidence>
<sequence length="1024" mass="114192">RAFEERRKQEEEKEQRFRIQVLQQRKIKLQEATDKFQRAHLPFSQHKQIVQTKAAFQLEAALEQIKGSVLTQGLCLCSRNKTHFRTTDDTSSSSASRNGSFHQKQISAMVGWDKTIQESSRTNRDSNQLIFEKNLKEMEQLEKQHLSNLENFHQEVKKTDDSESLSSLDSLEAGEQNGNYTTPGESSLTTQCDCALYNPEKSQTRNNGLLYTVLSTSKNMHLNNCLRNVDSQNNHNLPIHDILAKHNVLTPAEHVNNSEEESSAAHRSGKRPAEFSTSGKQESSVSKAFIFLQNIKEERGKLSSGMASTLAAGHAVFNPSKAWANPDSIPGERVQDLMQDQSFKITPQKRTISVQNSSQLIATSILLFPNQGCSAGISSTADTLPKDKNTSREFLKNTSGKMTETKEENTKCIDDINPRSSLFQDIPNASVPCNVKQQNNREEEKGSMVETMSLMSDMELNSDTPAQHKTLKNNLLERKRARLFTSILKKESKYEPSNFKAVVMNQGITFGTRPVSSIRDSLELAKIKKKSAENEKYNRKLRWCDQINQIIIENNEKCCEKNTSEISSAQLQYVQAANNAPKTNLGIVAQPSNPMFIKNHQEISHLSKPNVNTEELNKKCTSLNIFMSTGSFSTKKAWMASQDEERKPPVCSNNSKINEVNQLKNKARITRRLRSVRAQPSFMPQKRTGTIVQPQSDTETYKTVKAPEKLPAPLPPSTPLPGNRSGENAASPGWQPLPPSSLQATTTNRNDLNNRHVLLADQVLNRNGTENSERIAYSSDLATAISTPGCSTAKYKPWAKNTCYVNCVQANACQDHSVNCIERRPANAGNGLHLHHIPAAGKTSTPWQGAHTARAPKDSAAGRSLGLGCGNVQTKVFQLHHKFVFSGIPVTRQKKDFDNGENEHFSEHRRQTVASKRWKPTHHAQNSLCTVQLSPIQSSFDPAENANTHKPDEVSESTVQFLMAEKLASTPVAEDEILAAMKSVQPARQPLLLNRALCPGLSALSIEEQKILQSLDCLNQRLQS</sequence>
<feature type="compositionally biased region" description="Polar residues" evidence="1">
    <location>
        <begin position="687"/>
        <end position="698"/>
    </location>
</feature>
<feature type="compositionally biased region" description="Polar residues" evidence="1">
    <location>
        <begin position="176"/>
        <end position="188"/>
    </location>
</feature>
<dbReference type="GO" id="GO:0005813">
    <property type="term" value="C:centrosome"/>
    <property type="evidence" value="ECO:0007669"/>
    <property type="project" value="InterPro"/>
</dbReference>
<name>A0A7L3AHY7_9AVES</name>
<evidence type="ECO:0000313" key="2">
    <source>
        <dbReference type="EMBL" id="NXT19527.1"/>
    </source>
</evidence>
<feature type="region of interest" description="Disordered" evidence="1">
    <location>
        <begin position="686"/>
        <end position="750"/>
    </location>
</feature>
<keyword evidence="3" id="KW-1185">Reference proteome</keyword>
<feature type="region of interest" description="Disordered" evidence="1">
    <location>
        <begin position="254"/>
        <end position="280"/>
    </location>
</feature>
<dbReference type="Pfam" id="PF15352">
    <property type="entry name" value="K1377"/>
    <property type="match status" value="1"/>
</dbReference>
<comment type="caution">
    <text evidence="2">The sequence shown here is derived from an EMBL/GenBank/DDBJ whole genome shotgun (WGS) entry which is preliminary data.</text>
</comment>
<evidence type="ECO:0000313" key="3">
    <source>
        <dbReference type="Proteomes" id="UP000536260"/>
    </source>
</evidence>
<protein>
    <submittedName>
        <fullName evidence="2">CE126 protein</fullName>
    </submittedName>
</protein>
<reference evidence="2 3" key="1">
    <citation type="submission" date="2019-09" db="EMBL/GenBank/DDBJ databases">
        <title>Bird 10,000 Genomes (B10K) Project - Family phase.</title>
        <authorList>
            <person name="Zhang G."/>
        </authorList>
    </citation>
    <scope>NUCLEOTIDE SEQUENCE [LARGE SCALE GENOMIC DNA]</scope>
    <source>
        <strain evidence="2">B10K-DU-003-42</strain>
        <tissue evidence="2">Mixed tissue sample</tissue>
    </source>
</reference>
<feature type="compositionally biased region" description="Basic and acidic residues" evidence="1">
    <location>
        <begin position="699"/>
        <end position="708"/>
    </location>
</feature>
<organism evidence="2 3">
    <name type="scientific">Syrrhaptes paradoxus</name>
    <name type="common">Pallas's sandgrouse</name>
    <dbReference type="NCBI Taxonomy" id="302527"/>
    <lineage>
        <taxon>Eukaryota</taxon>
        <taxon>Metazoa</taxon>
        <taxon>Chordata</taxon>
        <taxon>Craniata</taxon>
        <taxon>Vertebrata</taxon>
        <taxon>Euteleostomi</taxon>
        <taxon>Archelosauria</taxon>
        <taxon>Archosauria</taxon>
        <taxon>Dinosauria</taxon>
        <taxon>Saurischia</taxon>
        <taxon>Theropoda</taxon>
        <taxon>Coelurosauria</taxon>
        <taxon>Aves</taxon>
        <taxon>Neognathae</taxon>
        <taxon>Neoaves</taxon>
        <taxon>Columbimorphae</taxon>
        <taxon>Pterocliformes</taxon>
        <taxon>Pteroclidae</taxon>
        <taxon>Syrrhaptes</taxon>
    </lineage>
</organism>
<dbReference type="GO" id="GO:0007052">
    <property type="term" value="P:mitotic spindle organization"/>
    <property type="evidence" value="ECO:0007669"/>
    <property type="project" value="InterPro"/>
</dbReference>
<dbReference type="PANTHER" id="PTHR31191:SF4">
    <property type="entry name" value="CENTROSOMAL PROTEIN OF 126 KDA"/>
    <property type="match status" value="1"/>
</dbReference>
<dbReference type="GO" id="GO:0030496">
    <property type="term" value="C:midbody"/>
    <property type="evidence" value="ECO:0007669"/>
    <property type="project" value="TreeGrafter"/>
</dbReference>
<feature type="region of interest" description="Disordered" evidence="1">
    <location>
        <begin position="900"/>
        <end position="921"/>
    </location>
</feature>
<dbReference type="Proteomes" id="UP000536260">
    <property type="component" value="Unassembled WGS sequence"/>
</dbReference>
<feature type="non-terminal residue" evidence="2">
    <location>
        <position position="1024"/>
    </location>
</feature>
<proteinExistence type="predicted"/>
<feature type="region of interest" description="Disordered" evidence="1">
    <location>
        <begin position="156"/>
        <end position="188"/>
    </location>
</feature>
<accession>A0A7L3AHY7</accession>
<dbReference type="EMBL" id="VZTO01005227">
    <property type="protein sequence ID" value="NXT19527.1"/>
    <property type="molecule type" value="Genomic_DNA"/>
</dbReference>
<dbReference type="InterPro" id="IPR028257">
    <property type="entry name" value="CEP126"/>
</dbReference>
<gene>
    <name evidence="2" type="primary">Cep126</name>
    <name evidence="2" type="ORF">SYRPAR_R10551</name>
</gene>
<feature type="compositionally biased region" description="Basic and acidic residues" evidence="1">
    <location>
        <begin position="900"/>
        <end position="910"/>
    </location>
</feature>
<feature type="non-terminal residue" evidence="2">
    <location>
        <position position="1"/>
    </location>
</feature>
<dbReference type="GO" id="GO:0097546">
    <property type="term" value="C:ciliary base"/>
    <property type="evidence" value="ECO:0007669"/>
    <property type="project" value="InterPro"/>
</dbReference>
<feature type="compositionally biased region" description="Polar residues" evidence="1">
    <location>
        <begin position="740"/>
        <end position="750"/>
    </location>
</feature>
<feature type="compositionally biased region" description="Pro residues" evidence="1">
    <location>
        <begin position="710"/>
        <end position="719"/>
    </location>
</feature>
<dbReference type="GO" id="GO:0031122">
    <property type="term" value="P:cytoplasmic microtubule organization"/>
    <property type="evidence" value="ECO:0007669"/>
    <property type="project" value="InterPro"/>
</dbReference>
<dbReference type="GO" id="GO:1905515">
    <property type="term" value="P:non-motile cilium assembly"/>
    <property type="evidence" value="ECO:0007669"/>
    <property type="project" value="InterPro"/>
</dbReference>